<dbReference type="Pfam" id="PF04101">
    <property type="entry name" value="Glyco_tran_28_C"/>
    <property type="match status" value="1"/>
</dbReference>
<accession>A0ABV1K4Q7</accession>
<keyword evidence="3" id="KW-1185">Reference proteome</keyword>
<evidence type="ECO:0000259" key="1">
    <source>
        <dbReference type="Pfam" id="PF04101"/>
    </source>
</evidence>
<dbReference type="SUPFAM" id="SSF53756">
    <property type="entry name" value="UDP-Glycosyltransferase/glycogen phosphorylase"/>
    <property type="match status" value="1"/>
</dbReference>
<dbReference type="Proteomes" id="UP001494902">
    <property type="component" value="Unassembled WGS sequence"/>
</dbReference>
<dbReference type="InterPro" id="IPR007235">
    <property type="entry name" value="Glyco_trans_28_C"/>
</dbReference>
<dbReference type="EMBL" id="JBEDNQ010000001">
    <property type="protein sequence ID" value="MEQ3549111.1"/>
    <property type="molecule type" value="Genomic_DNA"/>
</dbReference>
<organism evidence="2 3">
    <name type="scientific">Pseudonocardia nematodicida</name>
    <dbReference type="NCBI Taxonomy" id="1206997"/>
    <lineage>
        <taxon>Bacteria</taxon>
        <taxon>Bacillati</taxon>
        <taxon>Actinomycetota</taxon>
        <taxon>Actinomycetes</taxon>
        <taxon>Pseudonocardiales</taxon>
        <taxon>Pseudonocardiaceae</taxon>
        <taxon>Pseudonocardia</taxon>
    </lineage>
</organism>
<reference evidence="2 3" key="1">
    <citation type="submission" date="2024-03" db="EMBL/GenBank/DDBJ databases">
        <title>Draft genome sequence of Pseudonocardia nematodicida JCM 31783.</title>
        <authorList>
            <person name="Butdee W."/>
            <person name="Duangmal K."/>
        </authorList>
    </citation>
    <scope>NUCLEOTIDE SEQUENCE [LARGE SCALE GENOMIC DNA]</scope>
    <source>
        <strain evidence="2 3">JCM 31783</strain>
    </source>
</reference>
<name>A0ABV1K4Q7_9PSEU</name>
<evidence type="ECO:0000313" key="3">
    <source>
        <dbReference type="Proteomes" id="UP001494902"/>
    </source>
</evidence>
<sequence>MTTLFLSSTGGHLHELDELAARLPPGRRLWVTHENAQSTSLLAGRDVEYLPYVRPRSPADVARCLPVARRLLRTHDLTAAVSTGSSIALGFLPYLAAHGVACHYVESAARTVGPSLTGAVLARCPRIRLWTQYAHLADSRWQHAGSVFDAYVPAAVPARDGHRIRVVVTVGTAHPFRRLVEHLVPLLAPGGPLERATGRPVEVTWQTGSTPVDDLPITANPLLPAADLDTALARADIVVAHAGAGSALAAFAAGRAPVLVDRRARFGEAPDDHQSQLAPELARRGLALARSVEEVQVADLLWARARGALRARECFPRLEPR</sequence>
<gene>
    <name evidence="2" type="ORF">WIS52_01400</name>
</gene>
<dbReference type="Gene3D" id="3.40.50.2000">
    <property type="entry name" value="Glycogen Phosphorylase B"/>
    <property type="match status" value="1"/>
</dbReference>
<protein>
    <submittedName>
        <fullName evidence="2">Glycosyltransferase</fullName>
    </submittedName>
</protein>
<comment type="caution">
    <text evidence="2">The sequence shown here is derived from an EMBL/GenBank/DDBJ whole genome shotgun (WGS) entry which is preliminary data.</text>
</comment>
<dbReference type="RefSeq" id="WP_349296201.1">
    <property type="nucleotide sequence ID" value="NZ_JBEDNQ010000001.1"/>
</dbReference>
<evidence type="ECO:0000313" key="2">
    <source>
        <dbReference type="EMBL" id="MEQ3549111.1"/>
    </source>
</evidence>
<proteinExistence type="predicted"/>
<feature type="domain" description="Glycosyl transferase family 28 C-terminal" evidence="1">
    <location>
        <begin position="166"/>
        <end position="290"/>
    </location>
</feature>